<evidence type="ECO:0000256" key="4">
    <source>
        <dbReference type="ARBA" id="ARBA00022989"/>
    </source>
</evidence>
<reference evidence="10 11" key="1">
    <citation type="submission" date="2018-09" db="EMBL/GenBank/DDBJ databases">
        <title>Micromonospora sp. nov. MS1-9, isolated from a root of Musa sp.</title>
        <authorList>
            <person name="Kuncharoen N."/>
            <person name="Kudo T."/>
            <person name="Ohkuma M."/>
            <person name="Yuki M."/>
            <person name="Tanasupawat S."/>
        </authorList>
    </citation>
    <scope>NUCLEOTIDE SEQUENCE [LARGE SCALE GENOMIC DNA]</scope>
    <source>
        <strain evidence="9 11">MS1-9</strain>
        <strain evidence="8 10">NGC1-4</strain>
    </source>
</reference>
<evidence type="ECO:0000256" key="5">
    <source>
        <dbReference type="ARBA" id="ARBA00023136"/>
    </source>
</evidence>
<dbReference type="EMBL" id="RAZS01000005">
    <property type="protein sequence ID" value="RKN18936.1"/>
    <property type="molecule type" value="Genomic_DNA"/>
</dbReference>
<dbReference type="OrthoDB" id="5187110at2"/>
<dbReference type="GO" id="GO:0005886">
    <property type="term" value="C:plasma membrane"/>
    <property type="evidence" value="ECO:0007669"/>
    <property type="project" value="UniProtKB-SubCell"/>
</dbReference>
<feature type="transmembrane region" description="Helical" evidence="6">
    <location>
        <begin position="51"/>
        <end position="70"/>
    </location>
</feature>
<evidence type="ECO:0000313" key="10">
    <source>
        <dbReference type="Proteomes" id="UP000271548"/>
    </source>
</evidence>
<dbReference type="InterPro" id="IPR010432">
    <property type="entry name" value="RDD"/>
</dbReference>
<evidence type="ECO:0000256" key="6">
    <source>
        <dbReference type="SAM" id="Phobius"/>
    </source>
</evidence>
<evidence type="ECO:0000313" key="9">
    <source>
        <dbReference type="EMBL" id="RKN34748.1"/>
    </source>
</evidence>
<evidence type="ECO:0000256" key="1">
    <source>
        <dbReference type="ARBA" id="ARBA00004651"/>
    </source>
</evidence>
<dbReference type="AlphaFoldDB" id="A0A3A9YBX1"/>
<evidence type="ECO:0000259" key="7">
    <source>
        <dbReference type="Pfam" id="PF06271"/>
    </source>
</evidence>
<dbReference type="EMBL" id="RAZT01000003">
    <property type="protein sequence ID" value="RKN34748.1"/>
    <property type="molecule type" value="Genomic_DNA"/>
</dbReference>
<comment type="caution">
    <text evidence="9">The sequence shown here is derived from an EMBL/GenBank/DDBJ whole genome shotgun (WGS) entry which is preliminary data.</text>
</comment>
<comment type="subcellular location">
    <subcellularLocation>
        <location evidence="1">Cell membrane</location>
        <topology evidence="1">Multi-pass membrane protein</topology>
    </subcellularLocation>
</comment>
<evidence type="ECO:0000313" key="11">
    <source>
        <dbReference type="Proteomes" id="UP000275865"/>
    </source>
</evidence>
<evidence type="ECO:0000313" key="8">
    <source>
        <dbReference type="EMBL" id="RKN18936.1"/>
    </source>
</evidence>
<keyword evidence="4 6" id="KW-1133">Transmembrane helix</keyword>
<dbReference type="Proteomes" id="UP000271548">
    <property type="component" value="Unassembled WGS sequence"/>
</dbReference>
<dbReference type="PANTHER" id="PTHR36115:SF6">
    <property type="entry name" value="PROLINE-RICH ANTIGEN HOMOLOG"/>
    <property type="match status" value="1"/>
</dbReference>
<evidence type="ECO:0000256" key="2">
    <source>
        <dbReference type="ARBA" id="ARBA00022475"/>
    </source>
</evidence>
<evidence type="ECO:0000256" key="3">
    <source>
        <dbReference type="ARBA" id="ARBA00022692"/>
    </source>
</evidence>
<organism evidence="9 11">
    <name type="scientific">Micromonospora musae</name>
    <dbReference type="NCBI Taxonomy" id="1894970"/>
    <lineage>
        <taxon>Bacteria</taxon>
        <taxon>Bacillati</taxon>
        <taxon>Actinomycetota</taxon>
        <taxon>Actinomycetes</taxon>
        <taxon>Micromonosporales</taxon>
        <taxon>Micromonosporaceae</taxon>
        <taxon>Micromonospora</taxon>
    </lineage>
</organism>
<keyword evidence="10" id="KW-1185">Reference proteome</keyword>
<feature type="domain" description="RDD" evidence="7">
    <location>
        <begin position="21"/>
        <end position="125"/>
    </location>
</feature>
<sequence length="131" mass="14178">MTNPRDPHPVPPAVDPSFTPPTLGRRFGALIIDWVLCLLVAGIFADPVSDGWAPVLVLVLEYGFFLGLFAQTPGMYITRIRCVSWSDGGRIGVFRGLLRGLLLALVVPALIMDSHRRGLHDRASGSVVTSV</sequence>
<feature type="transmembrane region" description="Helical" evidence="6">
    <location>
        <begin position="91"/>
        <end position="111"/>
    </location>
</feature>
<dbReference type="InterPro" id="IPR051791">
    <property type="entry name" value="Pra-immunoreactive"/>
</dbReference>
<proteinExistence type="predicted"/>
<keyword evidence="5 6" id="KW-0472">Membrane</keyword>
<dbReference type="PANTHER" id="PTHR36115">
    <property type="entry name" value="PROLINE-RICH ANTIGEN HOMOLOG-RELATED"/>
    <property type="match status" value="1"/>
</dbReference>
<keyword evidence="3 6" id="KW-0812">Transmembrane</keyword>
<keyword evidence="2" id="KW-1003">Cell membrane</keyword>
<protein>
    <submittedName>
        <fullName evidence="9">RDD family protein</fullName>
    </submittedName>
</protein>
<gene>
    <name evidence="9" type="ORF">D7044_08035</name>
    <name evidence="8" type="ORF">D7147_16150</name>
</gene>
<dbReference type="Proteomes" id="UP000275865">
    <property type="component" value="Unassembled WGS sequence"/>
</dbReference>
<accession>A0A3A9YBX1</accession>
<feature type="transmembrane region" description="Helical" evidence="6">
    <location>
        <begin position="27"/>
        <end position="45"/>
    </location>
</feature>
<dbReference type="Pfam" id="PF06271">
    <property type="entry name" value="RDD"/>
    <property type="match status" value="1"/>
</dbReference>
<name>A0A3A9YBX1_9ACTN</name>